<dbReference type="EMBL" id="CP003281">
    <property type="protein sequence ID" value="AFL85945.1"/>
    <property type="molecule type" value="Genomic_DNA"/>
</dbReference>
<dbReference type="Proteomes" id="UP000006050">
    <property type="component" value="Chromosome"/>
</dbReference>
<sequence>MNRYQNISILEVAFLEMARLKKGHDFNPSEVLQWIFPEAWEYFIPDVLIEIERLHLEGKIVVKQNGLSPNFPLKSIEEIIISLKV</sequence>
<dbReference type="InterPro" id="IPR036388">
    <property type="entry name" value="WH-like_DNA-bd_sf"/>
</dbReference>
<dbReference type="STRING" id="866536.Belba_3443"/>
<organism evidence="1 2">
    <name type="scientific">Belliella baltica (strain DSM 15883 / CIP 108006 / LMG 21964 / BA134)</name>
    <dbReference type="NCBI Taxonomy" id="866536"/>
    <lineage>
        <taxon>Bacteria</taxon>
        <taxon>Pseudomonadati</taxon>
        <taxon>Bacteroidota</taxon>
        <taxon>Cytophagia</taxon>
        <taxon>Cytophagales</taxon>
        <taxon>Cyclobacteriaceae</taxon>
        <taxon>Belliella</taxon>
    </lineage>
</organism>
<dbReference type="Gene3D" id="1.10.10.10">
    <property type="entry name" value="Winged helix-like DNA-binding domain superfamily/Winged helix DNA-binding domain"/>
    <property type="match status" value="1"/>
</dbReference>
<name>I3Z9M7_BELBD</name>
<dbReference type="HOGENOM" id="CLU_2506044_0_0_10"/>
<protein>
    <submittedName>
        <fullName evidence="1">Uncharacterized protein</fullName>
    </submittedName>
</protein>
<evidence type="ECO:0000313" key="1">
    <source>
        <dbReference type="EMBL" id="AFL85945.1"/>
    </source>
</evidence>
<dbReference type="AlphaFoldDB" id="I3Z9M7"/>
<dbReference type="RefSeq" id="WP_014773880.1">
    <property type="nucleotide sequence ID" value="NC_018010.1"/>
</dbReference>
<dbReference type="KEGG" id="bbd:Belba_3443"/>
<reference evidence="2" key="1">
    <citation type="submission" date="2012-06" db="EMBL/GenBank/DDBJ databases">
        <title>The complete genome of Belliella baltica DSM 15883.</title>
        <authorList>
            <person name="Lucas S."/>
            <person name="Copeland A."/>
            <person name="Lapidus A."/>
            <person name="Goodwin L."/>
            <person name="Pitluck S."/>
            <person name="Peters L."/>
            <person name="Mikhailova N."/>
            <person name="Davenport K."/>
            <person name="Kyrpides N."/>
            <person name="Mavromatis K."/>
            <person name="Pagani I."/>
            <person name="Ivanova N."/>
            <person name="Ovchinnikova G."/>
            <person name="Zeytun A."/>
            <person name="Detter J.C."/>
            <person name="Han C."/>
            <person name="Land M."/>
            <person name="Hauser L."/>
            <person name="Markowitz V."/>
            <person name="Cheng J.-F."/>
            <person name="Hugenholtz P."/>
            <person name="Woyke T."/>
            <person name="Wu D."/>
            <person name="Tindall B."/>
            <person name="Pomrenke H."/>
            <person name="Brambilla E."/>
            <person name="Klenk H.-P."/>
            <person name="Eisen J.A."/>
        </authorList>
    </citation>
    <scope>NUCLEOTIDE SEQUENCE [LARGE SCALE GENOMIC DNA]</scope>
    <source>
        <strain evidence="2">DSM 15883 / CIP 108006 / LMG 21964 / BA134</strain>
    </source>
</reference>
<evidence type="ECO:0000313" key="2">
    <source>
        <dbReference type="Proteomes" id="UP000006050"/>
    </source>
</evidence>
<keyword evidence="2" id="KW-1185">Reference proteome</keyword>
<proteinExistence type="predicted"/>
<accession>I3Z9M7</accession>
<gene>
    <name evidence="1" type="ordered locus">Belba_3443</name>
</gene>